<dbReference type="InterPro" id="IPR011009">
    <property type="entry name" value="Kinase-like_dom_sf"/>
</dbReference>
<dbReference type="InterPro" id="IPR002575">
    <property type="entry name" value="Aminoglycoside_PTrfase"/>
</dbReference>
<dbReference type="Gene3D" id="3.90.1200.10">
    <property type="match status" value="1"/>
</dbReference>
<evidence type="ECO:0000256" key="1">
    <source>
        <dbReference type="ARBA" id="ARBA00038240"/>
    </source>
</evidence>
<comment type="caution">
    <text evidence="3">The sequence shown here is derived from an EMBL/GenBank/DDBJ whole genome shotgun (WGS) entry which is preliminary data.</text>
</comment>
<evidence type="ECO:0000313" key="3">
    <source>
        <dbReference type="EMBL" id="RAP75663.1"/>
    </source>
</evidence>
<dbReference type="PANTHER" id="PTHR21064:SF6">
    <property type="entry name" value="AMINOGLYCOSIDE PHOSPHOTRANSFERASE DOMAIN-CONTAINING PROTEIN"/>
    <property type="match status" value="1"/>
</dbReference>
<keyword evidence="4" id="KW-1185">Reference proteome</keyword>
<evidence type="ECO:0000313" key="4">
    <source>
        <dbReference type="Proteomes" id="UP000249260"/>
    </source>
</evidence>
<dbReference type="Proteomes" id="UP000249260">
    <property type="component" value="Unassembled WGS sequence"/>
</dbReference>
<organism evidence="3 4">
    <name type="scientific">Paenibacillus montanisoli</name>
    <dbReference type="NCBI Taxonomy" id="2081970"/>
    <lineage>
        <taxon>Bacteria</taxon>
        <taxon>Bacillati</taxon>
        <taxon>Bacillota</taxon>
        <taxon>Bacilli</taxon>
        <taxon>Bacillales</taxon>
        <taxon>Paenibacillaceae</taxon>
        <taxon>Paenibacillus</taxon>
    </lineage>
</organism>
<feature type="domain" description="Aminoglycoside phosphotransferase" evidence="2">
    <location>
        <begin position="61"/>
        <end position="273"/>
    </location>
</feature>
<dbReference type="GO" id="GO:0019202">
    <property type="term" value="F:amino acid kinase activity"/>
    <property type="evidence" value="ECO:0007669"/>
    <property type="project" value="TreeGrafter"/>
</dbReference>
<accession>A0A328U1M6</accession>
<evidence type="ECO:0000259" key="2">
    <source>
        <dbReference type="Pfam" id="PF01636"/>
    </source>
</evidence>
<reference evidence="3 4" key="1">
    <citation type="submission" date="2018-06" db="EMBL/GenBank/DDBJ databases">
        <title>Paenibacillus montanisoli sp. nov., isolated from mountain area soil.</title>
        <authorList>
            <person name="Wu M."/>
        </authorList>
    </citation>
    <scope>NUCLEOTIDE SEQUENCE [LARGE SCALE GENOMIC DNA]</scope>
    <source>
        <strain evidence="3 4">RA17</strain>
    </source>
</reference>
<dbReference type="InterPro" id="IPR050249">
    <property type="entry name" value="Pseudomonas-type_ThrB"/>
</dbReference>
<name>A0A328U1M6_9BACL</name>
<proteinExistence type="inferred from homology"/>
<dbReference type="OrthoDB" id="48950at2"/>
<dbReference type="Pfam" id="PF01636">
    <property type="entry name" value="APH"/>
    <property type="match status" value="1"/>
</dbReference>
<gene>
    <name evidence="3" type="ORF">DL346_09395</name>
</gene>
<sequence length="365" mass="41471">MDKGDECALTDHEIGKDIQKAVTDNAGGGVRGLRAQPSAELFQAVRHYFGLHILEDGTDLGGSDTLNLLVTDIQNRYVVRVYRPYVTEARLSDIQLARQALKVNGVPTSEVILTRNGHQWITFDERLVEVEKYVEKDARMAVYDNLMLGLPVLGQIHTILKEVQFSAAGRSPLFANHIEPQKAIDMTLRGTERIREWKSSNHLRLAEAAEELAHLVFEGEQKLVPMLPRQVVHGDYWDTNVFIRNDRIVLVADFDFMGERARIDDLALTLYFFDCANEPVSKKRLSRLRNLIDAYNEGLSERLSIIERMALPLAIARQPLWSIGGWIALLDDEEAARRHASGMLDEVEFALRIVRELDKWQAAFI</sequence>
<dbReference type="EMBL" id="QLUW01000002">
    <property type="protein sequence ID" value="RAP75663.1"/>
    <property type="molecule type" value="Genomic_DNA"/>
</dbReference>
<comment type="similarity">
    <text evidence="1">Belongs to the pseudomonas-type ThrB family.</text>
</comment>
<dbReference type="AlphaFoldDB" id="A0A328U1M6"/>
<dbReference type="PANTHER" id="PTHR21064">
    <property type="entry name" value="AMINOGLYCOSIDE PHOSPHOTRANSFERASE DOMAIN-CONTAINING PROTEIN-RELATED"/>
    <property type="match status" value="1"/>
</dbReference>
<protein>
    <recommendedName>
        <fullName evidence="2">Aminoglycoside phosphotransferase domain-containing protein</fullName>
    </recommendedName>
</protein>
<dbReference type="SUPFAM" id="SSF56112">
    <property type="entry name" value="Protein kinase-like (PK-like)"/>
    <property type="match status" value="1"/>
</dbReference>